<dbReference type="Pfam" id="PF01554">
    <property type="entry name" value="MatE"/>
    <property type="match status" value="2"/>
</dbReference>
<evidence type="ECO:0000256" key="5">
    <source>
        <dbReference type="ARBA" id="ARBA00022475"/>
    </source>
</evidence>
<feature type="transmembrane region" description="Helical" evidence="10">
    <location>
        <begin position="96"/>
        <end position="119"/>
    </location>
</feature>
<dbReference type="GO" id="GO:0015297">
    <property type="term" value="F:antiporter activity"/>
    <property type="evidence" value="ECO:0007669"/>
    <property type="project" value="InterPro"/>
</dbReference>
<keyword evidence="9" id="KW-0046">Antibiotic resistance</keyword>
<accession>A0A2S8A7W6</accession>
<dbReference type="GO" id="GO:0046677">
    <property type="term" value="P:response to antibiotic"/>
    <property type="evidence" value="ECO:0007669"/>
    <property type="project" value="UniProtKB-KW"/>
</dbReference>
<dbReference type="InterPro" id="IPR051327">
    <property type="entry name" value="MATE_MepA_subfamily"/>
</dbReference>
<feature type="transmembrane region" description="Helical" evidence="10">
    <location>
        <begin position="274"/>
        <end position="295"/>
    </location>
</feature>
<evidence type="ECO:0000256" key="4">
    <source>
        <dbReference type="ARBA" id="ARBA00022448"/>
    </source>
</evidence>
<keyword evidence="6 10" id="KW-0812">Transmembrane</keyword>
<proteinExistence type="inferred from homology"/>
<dbReference type="Proteomes" id="UP000238042">
    <property type="component" value="Unassembled WGS sequence"/>
</dbReference>
<feature type="transmembrane region" description="Helical" evidence="10">
    <location>
        <begin position="237"/>
        <end position="262"/>
    </location>
</feature>
<dbReference type="CDD" id="cd13143">
    <property type="entry name" value="MATE_MepA_like"/>
    <property type="match status" value="1"/>
</dbReference>
<dbReference type="AlphaFoldDB" id="A0A2S8A7W6"/>
<feature type="transmembrane region" description="Helical" evidence="10">
    <location>
        <begin position="172"/>
        <end position="193"/>
    </location>
</feature>
<evidence type="ECO:0000313" key="11">
    <source>
        <dbReference type="EMBL" id="PQL90653.1"/>
    </source>
</evidence>
<protein>
    <recommendedName>
        <fullName evidence="3">Multidrug export protein MepA</fullName>
    </recommendedName>
</protein>
<evidence type="ECO:0000313" key="12">
    <source>
        <dbReference type="Proteomes" id="UP000238042"/>
    </source>
</evidence>
<dbReference type="EMBL" id="PSZM01000046">
    <property type="protein sequence ID" value="PQL90653.1"/>
    <property type="molecule type" value="Genomic_DNA"/>
</dbReference>
<keyword evidence="7 10" id="KW-1133">Transmembrane helix</keyword>
<dbReference type="PANTHER" id="PTHR43823">
    <property type="entry name" value="SPORULATION PROTEIN YKVU"/>
    <property type="match status" value="1"/>
</dbReference>
<dbReference type="RefSeq" id="WP_105247792.1">
    <property type="nucleotide sequence ID" value="NZ_PSZM01000046.1"/>
</dbReference>
<dbReference type="InterPro" id="IPR048279">
    <property type="entry name" value="MdtK-like"/>
</dbReference>
<evidence type="ECO:0000256" key="2">
    <source>
        <dbReference type="ARBA" id="ARBA00008417"/>
    </source>
</evidence>
<feature type="transmembrane region" description="Helical" evidence="10">
    <location>
        <begin position="419"/>
        <end position="440"/>
    </location>
</feature>
<keyword evidence="4" id="KW-0813">Transport</keyword>
<evidence type="ECO:0000256" key="8">
    <source>
        <dbReference type="ARBA" id="ARBA00023136"/>
    </source>
</evidence>
<evidence type="ECO:0000256" key="10">
    <source>
        <dbReference type="SAM" id="Phobius"/>
    </source>
</evidence>
<name>A0A2S8A7W6_9FLAO</name>
<gene>
    <name evidence="11" type="ORF">C4S77_12325</name>
</gene>
<feature type="transmembrane region" description="Helical" evidence="10">
    <location>
        <begin position="199"/>
        <end position="217"/>
    </location>
</feature>
<feature type="transmembrane region" description="Helical" evidence="10">
    <location>
        <begin position="20"/>
        <end position="39"/>
    </location>
</feature>
<evidence type="ECO:0000256" key="9">
    <source>
        <dbReference type="ARBA" id="ARBA00023251"/>
    </source>
</evidence>
<evidence type="ECO:0000256" key="7">
    <source>
        <dbReference type="ARBA" id="ARBA00022989"/>
    </source>
</evidence>
<keyword evidence="5" id="KW-1003">Cell membrane</keyword>
<dbReference type="PIRSF" id="PIRSF006603">
    <property type="entry name" value="DinF"/>
    <property type="match status" value="1"/>
</dbReference>
<dbReference type="InterPro" id="IPR045070">
    <property type="entry name" value="MATE_MepA-like"/>
</dbReference>
<feature type="transmembrane region" description="Helical" evidence="10">
    <location>
        <begin position="322"/>
        <end position="341"/>
    </location>
</feature>
<evidence type="ECO:0000256" key="6">
    <source>
        <dbReference type="ARBA" id="ARBA00022692"/>
    </source>
</evidence>
<feature type="transmembrane region" description="Helical" evidence="10">
    <location>
        <begin position="139"/>
        <end position="160"/>
    </location>
</feature>
<dbReference type="GO" id="GO:0042910">
    <property type="term" value="F:xenobiotic transmembrane transporter activity"/>
    <property type="evidence" value="ECO:0007669"/>
    <property type="project" value="InterPro"/>
</dbReference>
<comment type="subcellular location">
    <subcellularLocation>
        <location evidence="1">Cell membrane</location>
        <topology evidence="1">Multi-pass membrane protein</topology>
    </subcellularLocation>
</comment>
<reference evidence="11 12" key="1">
    <citation type="submission" date="2018-02" db="EMBL/GenBank/DDBJ databases">
        <title>Genome sequences of Apibacter spp., gut symbionts of Asian honey bees.</title>
        <authorList>
            <person name="Kwong W.K."/>
            <person name="Steele M.I."/>
            <person name="Moran N.A."/>
        </authorList>
    </citation>
    <scope>NUCLEOTIDE SEQUENCE [LARGE SCALE GENOMIC DNA]</scope>
    <source>
        <strain evidence="12">wkB301</strain>
    </source>
</reference>
<organism evidence="11 12">
    <name type="scientific">Apibacter adventoris</name>
    <dbReference type="NCBI Taxonomy" id="1679466"/>
    <lineage>
        <taxon>Bacteria</taxon>
        <taxon>Pseudomonadati</taxon>
        <taxon>Bacteroidota</taxon>
        <taxon>Flavobacteriia</taxon>
        <taxon>Flavobacteriales</taxon>
        <taxon>Weeksellaceae</taxon>
        <taxon>Apibacter</taxon>
    </lineage>
</organism>
<evidence type="ECO:0000256" key="1">
    <source>
        <dbReference type="ARBA" id="ARBA00004651"/>
    </source>
</evidence>
<dbReference type="NCBIfam" id="TIGR00797">
    <property type="entry name" value="matE"/>
    <property type="match status" value="1"/>
</dbReference>
<feature type="transmembrane region" description="Helical" evidence="10">
    <location>
        <begin position="361"/>
        <end position="382"/>
    </location>
</feature>
<dbReference type="PANTHER" id="PTHR43823:SF3">
    <property type="entry name" value="MULTIDRUG EXPORT PROTEIN MEPA"/>
    <property type="match status" value="1"/>
</dbReference>
<dbReference type="InterPro" id="IPR002528">
    <property type="entry name" value="MATE_fam"/>
</dbReference>
<feature type="transmembrane region" description="Helical" evidence="10">
    <location>
        <begin position="391"/>
        <end position="413"/>
    </location>
</feature>
<evidence type="ECO:0000256" key="3">
    <source>
        <dbReference type="ARBA" id="ARBA00022106"/>
    </source>
</evidence>
<keyword evidence="8 10" id="KW-0472">Membrane</keyword>
<sequence>MENKGLPLELGTKDIGKLLLQYSLPAIIAMTASSLYNITDSIFIGHGIGPLAIAGLAITFPLMNLASAFGSLVGVGASTLLSVKLGQKDYSTANNILGNVVTMNLIMGIAYSIVMLLFLNPILYFFGASNITLPYAHDFMVIILLGNVVTHMYLGLNALLRSAGSPEKAMFATIFTVIINLILNPLFIFVFHWGIRGSALATVISQITVLSWQIYLFNNKNNFLHFQKGTFKLKRRIVIDSLSIGMSPFLMNTASCIIVILINKGLLKYGGDLAVGAYGIINRIAFLFVMITIGLNQGMQPIAGYNYGAAHYSRVRKVLKKAITYATIIMSIGFIIVQLTPHTVASIFTSDQKLIDLSTTGLRIVFIFYPIVGFQMVTSTFFQSIGMPNKAIFLSLTRQVLFLIPCLLILPHFFGITGIWASMPIADFVACTVAAIMLYFQFAKIKNK</sequence>
<dbReference type="OrthoDB" id="9811110at2"/>
<keyword evidence="12" id="KW-1185">Reference proteome</keyword>
<comment type="caution">
    <text evidence="11">The sequence shown here is derived from an EMBL/GenBank/DDBJ whole genome shotgun (WGS) entry which is preliminary data.</text>
</comment>
<dbReference type="GO" id="GO:0005886">
    <property type="term" value="C:plasma membrane"/>
    <property type="evidence" value="ECO:0007669"/>
    <property type="project" value="UniProtKB-SubCell"/>
</dbReference>
<comment type="similarity">
    <text evidence="2">Belongs to the multi antimicrobial extrusion (MATE) (TC 2.A.66.1) family. MepA subfamily.</text>
</comment>